<feature type="compositionally biased region" description="Pro residues" evidence="1">
    <location>
        <begin position="716"/>
        <end position="726"/>
    </location>
</feature>
<reference evidence="3 4" key="1">
    <citation type="journal article" date="2011" name="PLoS Pathog.">
        <title>Endophytic Life Strategies Decoded by Genome and Transcriptome Analyses of the Mutualistic Root Symbiont Piriformospora indica.</title>
        <authorList>
            <person name="Zuccaro A."/>
            <person name="Lahrmann U."/>
            <person name="Guldener U."/>
            <person name="Langen G."/>
            <person name="Pfiffi S."/>
            <person name="Biedenkopf D."/>
            <person name="Wong P."/>
            <person name="Samans B."/>
            <person name="Grimm C."/>
            <person name="Basiewicz M."/>
            <person name="Murat C."/>
            <person name="Martin F."/>
            <person name="Kogel K.H."/>
        </authorList>
    </citation>
    <scope>NUCLEOTIDE SEQUENCE [LARGE SCALE GENOMIC DNA]</scope>
    <source>
        <strain evidence="3 4">DSM 11827</strain>
    </source>
</reference>
<evidence type="ECO:0000313" key="3">
    <source>
        <dbReference type="EMBL" id="CCA70680.1"/>
    </source>
</evidence>
<dbReference type="STRING" id="1109443.G4TH77"/>
<dbReference type="InParanoid" id="G4TH77"/>
<accession>G4TH77</accession>
<sequence>MVTTERTYVKRLRILKEDYADPLRNFSKKKEEALLDKYKAKTLFGNIDQLLPVNEAFLNDLEKMIGPNGQKLVGGLGDVCLKHFRDKKAFECYKLYYAKREEAQAIFEDEMAKGSKSGFPAYIDRVKYSSADVRNRIGLRELLAEPIQRIPRYTMMWQNMIKEMDDSHPQKAKLIEAEKIASKIALCESDDQTKRATTMYCLERTIEGFPPGLISNGRKFVDCIDVEDIPAESAPTSSAASTASGGLGVLHCTLFLFDDRLIIVKRPNGAASGRALARLDDIEKLLRTNSLGTLKKSGMSCKGVVDVLDVTATDASGAEMNVYLENPPQDQSDRWNGRPFRSYAVALPPAPVNLDPTTTQAAKKRFLENLWTVQALYRVKNGRCLAMKSENKELECRGGRATHATTYYNLYQRTPYLGEPKKHKVVVHVDSSNEADRIPFGIVGGPFVVIRLQPMPGGLCRYNITCNSPDEEEEEHILHTEVVPIRILQTIHQFGLFSFKTSVASRPTTPTASSKSRAAVFGLDAISRTFIGSRSGDAFSFGASMSGTISGTRRSKGVMSRSSTQTMSTALTESTNRFSYRSNSTVATSLADEDSVSLKSPVRLLRQGKSPGSVHEGERLPSTPEPIARSSLDQVFTAEDLAASSDVVTNGAPYQPLDSFSFTTREPPFADTIYEEDPPLSRAGFLKPPDEEEEYNPFQTDSTTPTKGASSKPLPRKPGGPRPSSPRPSILSDISFIPAKDLDAALEETIAAFSPPHFPSNMSDEDTPTETHNYALWIRRRHKNTNHVVLIFCRATLHQEEIVDQATKVAWLV</sequence>
<dbReference type="SUPFAM" id="SSF48065">
    <property type="entry name" value="DBL homology domain (DH-domain)"/>
    <property type="match status" value="1"/>
</dbReference>
<feature type="compositionally biased region" description="Polar residues" evidence="1">
    <location>
        <begin position="697"/>
        <end position="709"/>
    </location>
</feature>
<dbReference type="HOGENOM" id="CLU_347187_0_0_1"/>
<evidence type="ECO:0000313" key="4">
    <source>
        <dbReference type="Proteomes" id="UP000007148"/>
    </source>
</evidence>
<keyword evidence="4" id="KW-1185">Reference proteome</keyword>
<dbReference type="AlphaFoldDB" id="G4TH77"/>
<dbReference type="EMBL" id="CAFZ01000090">
    <property type="protein sequence ID" value="CCA70680.1"/>
    <property type="molecule type" value="Genomic_DNA"/>
</dbReference>
<dbReference type="PANTHER" id="PTHR12673:SF270">
    <property type="entry name" value="FYVE-TYPE DOMAIN-CONTAINING PROTEIN"/>
    <property type="match status" value="1"/>
</dbReference>
<dbReference type="eggNOG" id="ENOG502QVFV">
    <property type="taxonomic scope" value="Eukaryota"/>
</dbReference>
<dbReference type="CDD" id="cd00160">
    <property type="entry name" value="RhoGEF"/>
    <property type="match status" value="1"/>
</dbReference>
<dbReference type="InterPro" id="IPR051092">
    <property type="entry name" value="FYVE_RhoGEF_PH"/>
</dbReference>
<organism evidence="3 4">
    <name type="scientific">Serendipita indica (strain DSM 11827)</name>
    <name type="common">Root endophyte fungus</name>
    <name type="synonym">Piriformospora indica</name>
    <dbReference type="NCBI Taxonomy" id="1109443"/>
    <lineage>
        <taxon>Eukaryota</taxon>
        <taxon>Fungi</taxon>
        <taxon>Dikarya</taxon>
        <taxon>Basidiomycota</taxon>
        <taxon>Agaricomycotina</taxon>
        <taxon>Agaricomycetes</taxon>
        <taxon>Sebacinales</taxon>
        <taxon>Serendipitaceae</taxon>
        <taxon>Serendipita</taxon>
    </lineage>
</organism>
<dbReference type="SMART" id="SM00325">
    <property type="entry name" value="RhoGEF"/>
    <property type="match status" value="1"/>
</dbReference>
<dbReference type="Gene3D" id="1.20.900.10">
    <property type="entry name" value="Dbl homology (DH) domain"/>
    <property type="match status" value="1"/>
</dbReference>
<protein>
    <recommendedName>
        <fullName evidence="2">DH domain-containing protein</fullName>
    </recommendedName>
</protein>
<dbReference type="Pfam" id="PF00621">
    <property type="entry name" value="RhoGEF"/>
    <property type="match status" value="1"/>
</dbReference>
<dbReference type="GO" id="GO:0005085">
    <property type="term" value="F:guanyl-nucleotide exchange factor activity"/>
    <property type="evidence" value="ECO:0007669"/>
    <property type="project" value="InterPro"/>
</dbReference>
<evidence type="ECO:0000256" key="1">
    <source>
        <dbReference type="SAM" id="MobiDB-lite"/>
    </source>
</evidence>
<dbReference type="InterPro" id="IPR000219">
    <property type="entry name" value="DH_dom"/>
</dbReference>
<dbReference type="Proteomes" id="UP000007148">
    <property type="component" value="Unassembled WGS sequence"/>
</dbReference>
<feature type="region of interest" description="Disordered" evidence="1">
    <location>
        <begin position="670"/>
        <end position="732"/>
    </location>
</feature>
<dbReference type="InterPro" id="IPR035899">
    <property type="entry name" value="DBL_dom_sf"/>
</dbReference>
<dbReference type="OrthoDB" id="660555at2759"/>
<proteinExistence type="predicted"/>
<name>G4TH77_SERID</name>
<evidence type="ECO:0000259" key="2">
    <source>
        <dbReference type="PROSITE" id="PS50010"/>
    </source>
</evidence>
<feature type="domain" description="DH" evidence="2">
    <location>
        <begin position="1"/>
        <end position="191"/>
    </location>
</feature>
<dbReference type="PROSITE" id="PS50010">
    <property type="entry name" value="DH_2"/>
    <property type="match status" value="1"/>
</dbReference>
<dbReference type="GO" id="GO:0005737">
    <property type="term" value="C:cytoplasm"/>
    <property type="evidence" value="ECO:0007669"/>
    <property type="project" value="TreeGrafter"/>
</dbReference>
<feature type="region of interest" description="Disordered" evidence="1">
    <location>
        <begin position="605"/>
        <end position="627"/>
    </location>
</feature>
<dbReference type="PANTHER" id="PTHR12673">
    <property type="entry name" value="FACIOGENITAL DYSPLASIA PROTEIN"/>
    <property type="match status" value="1"/>
</dbReference>
<gene>
    <name evidence="3" type="ORF">PIIN_04614</name>
</gene>
<comment type="caution">
    <text evidence="3">The sequence shown here is derived from an EMBL/GenBank/DDBJ whole genome shotgun (WGS) entry which is preliminary data.</text>
</comment>